<dbReference type="Pfam" id="PF03807">
    <property type="entry name" value="F420_oxidored"/>
    <property type="match status" value="1"/>
</dbReference>
<proteinExistence type="predicted"/>
<dbReference type="EMBL" id="RKHY01000001">
    <property type="protein sequence ID" value="ROS39903.1"/>
    <property type="molecule type" value="Genomic_DNA"/>
</dbReference>
<reference evidence="3 4" key="1">
    <citation type="submission" date="2018-11" db="EMBL/GenBank/DDBJ databases">
        <title>Sequencing the genomes of 1000 actinobacteria strains.</title>
        <authorList>
            <person name="Klenk H.-P."/>
        </authorList>
    </citation>
    <scope>NUCLEOTIDE SEQUENCE [LARGE SCALE GENOMIC DNA]</scope>
    <source>
        <strain evidence="3 4">DSM 44348</strain>
    </source>
</reference>
<dbReference type="Gene3D" id="3.40.50.720">
    <property type="entry name" value="NAD(P)-binding Rossmann-like Domain"/>
    <property type="match status" value="1"/>
</dbReference>
<name>A0A3N2GTJ6_9PSEU</name>
<dbReference type="AlphaFoldDB" id="A0A3N2GTJ6"/>
<sequence length="216" mass="22849">MRISVLGSGIVGRTLAARLVELRHRVVIGSRDPGQPHISRWVRAAGELARSGTYAEAARSASIVVNATAGTATVDALRAAGEAELAGKVLIDVANPVSDPAADPPLMRTGERSLGEEIQALFPHTRVVKALNTVSPSVMVNPKRVPGGHVAFLAGDSRQAKTMVTGLLREFGWPADAIVDLGDITGARSMEMLFPLRQRLSRSLGHTNFNLGVLHA</sequence>
<gene>
    <name evidence="3" type="ORF">EDD35_2220</name>
</gene>
<keyword evidence="1" id="KW-0560">Oxidoreductase</keyword>
<feature type="domain" description="Pyrroline-5-carboxylate reductase catalytic N-terminal" evidence="2">
    <location>
        <begin position="2"/>
        <end position="96"/>
    </location>
</feature>
<dbReference type="GO" id="GO:0016491">
    <property type="term" value="F:oxidoreductase activity"/>
    <property type="evidence" value="ECO:0007669"/>
    <property type="project" value="UniProtKB-KW"/>
</dbReference>
<dbReference type="GeneID" id="301843629"/>
<dbReference type="InterPro" id="IPR036291">
    <property type="entry name" value="NAD(P)-bd_dom_sf"/>
</dbReference>
<dbReference type="InterPro" id="IPR051267">
    <property type="entry name" value="STEAP_metalloreductase"/>
</dbReference>
<evidence type="ECO:0000313" key="3">
    <source>
        <dbReference type="EMBL" id="ROS39903.1"/>
    </source>
</evidence>
<organism evidence="3 4">
    <name type="scientific">Amycolatopsis thermoflava</name>
    <dbReference type="NCBI Taxonomy" id="84480"/>
    <lineage>
        <taxon>Bacteria</taxon>
        <taxon>Bacillati</taxon>
        <taxon>Actinomycetota</taxon>
        <taxon>Actinomycetes</taxon>
        <taxon>Pseudonocardiales</taxon>
        <taxon>Pseudonocardiaceae</taxon>
        <taxon>Amycolatopsis</taxon>
        <taxon>Amycolatopsis methanolica group</taxon>
    </lineage>
</organism>
<dbReference type="RefSeq" id="WP_123683723.1">
    <property type="nucleotide sequence ID" value="NZ_RKHY01000001.1"/>
</dbReference>
<evidence type="ECO:0000259" key="2">
    <source>
        <dbReference type="Pfam" id="PF03807"/>
    </source>
</evidence>
<protein>
    <recommendedName>
        <fullName evidence="2">Pyrroline-5-carboxylate reductase catalytic N-terminal domain-containing protein</fullName>
    </recommendedName>
</protein>
<dbReference type="Proteomes" id="UP000274843">
    <property type="component" value="Unassembled WGS sequence"/>
</dbReference>
<evidence type="ECO:0000256" key="1">
    <source>
        <dbReference type="ARBA" id="ARBA00023002"/>
    </source>
</evidence>
<accession>A0A3N2GTJ6</accession>
<dbReference type="InterPro" id="IPR028939">
    <property type="entry name" value="P5C_Rdtase_cat_N"/>
</dbReference>
<comment type="caution">
    <text evidence="3">The sequence shown here is derived from an EMBL/GenBank/DDBJ whole genome shotgun (WGS) entry which is preliminary data.</text>
</comment>
<evidence type="ECO:0000313" key="4">
    <source>
        <dbReference type="Proteomes" id="UP000274843"/>
    </source>
</evidence>
<dbReference type="PANTHER" id="PTHR14239">
    <property type="entry name" value="DUDULIN-RELATED"/>
    <property type="match status" value="1"/>
</dbReference>
<keyword evidence="4" id="KW-1185">Reference proteome</keyword>
<dbReference type="SUPFAM" id="SSF51735">
    <property type="entry name" value="NAD(P)-binding Rossmann-fold domains"/>
    <property type="match status" value="1"/>
</dbReference>